<dbReference type="Proteomes" id="UP000005387">
    <property type="component" value="Unassembled WGS sequence"/>
</dbReference>
<evidence type="ECO:0000313" key="2">
    <source>
        <dbReference type="EMBL" id="EFM11279.1"/>
    </source>
</evidence>
<evidence type="ECO:0000256" key="1">
    <source>
        <dbReference type="SAM" id="MobiDB-lite"/>
    </source>
</evidence>
<dbReference type="STRING" id="717606.PaecuDRAFT_1725"/>
<organism evidence="2 3">
    <name type="scientific">Paenibacillus curdlanolyticus YK9</name>
    <dbReference type="NCBI Taxonomy" id="717606"/>
    <lineage>
        <taxon>Bacteria</taxon>
        <taxon>Bacillati</taxon>
        <taxon>Bacillota</taxon>
        <taxon>Bacilli</taxon>
        <taxon>Bacillales</taxon>
        <taxon>Paenibacillaceae</taxon>
        <taxon>Paenibacillus</taxon>
    </lineage>
</organism>
<accession>E0I7X4</accession>
<sequence>MCVVFKVTLVRTTGCSLQFIQSNQMRAQQLDGVIANRATGQGCFLCFGHNAPLPDLSRCMNCNGSLWSKPSPPFPMYKVQRHGNKLSSYLETYKMPQPLLPLKNQNKPTAPTPTGAGCRPAQFYIDLRSISISVSPAPPRLMLSIRYLFLLTTNVTLPSPRPPMSANAQGPNPSKPRICLRRLPRRPARTGCRI</sequence>
<reference evidence="2 3" key="1">
    <citation type="submission" date="2010-07" db="EMBL/GenBank/DDBJ databases">
        <title>The draft genome of Paenibacillus curdlanolyticus YK9.</title>
        <authorList>
            <consortium name="US DOE Joint Genome Institute (JGI-PGF)"/>
            <person name="Lucas S."/>
            <person name="Copeland A."/>
            <person name="Lapidus A."/>
            <person name="Cheng J.-F."/>
            <person name="Bruce D."/>
            <person name="Goodwin L."/>
            <person name="Pitluck S."/>
            <person name="Land M.L."/>
            <person name="Hauser L."/>
            <person name="Chang Y.-J."/>
            <person name="Jeffries C."/>
            <person name="Anderson I.J."/>
            <person name="Johnson E."/>
            <person name="Loganathan U."/>
            <person name="Mulhopadhyay B."/>
            <person name="Kyrpides N."/>
            <person name="Woyke T.J."/>
        </authorList>
    </citation>
    <scope>NUCLEOTIDE SEQUENCE [LARGE SCALE GENOMIC DNA]</scope>
    <source>
        <strain evidence="2 3">YK9</strain>
    </source>
</reference>
<protein>
    <submittedName>
        <fullName evidence="2">Uncharacterized protein</fullName>
    </submittedName>
</protein>
<name>E0I7X4_9BACL</name>
<feature type="region of interest" description="Disordered" evidence="1">
    <location>
        <begin position="160"/>
        <end position="194"/>
    </location>
</feature>
<feature type="compositionally biased region" description="Basic residues" evidence="1">
    <location>
        <begin position="178"/>
        <end position="188"/>
    </location>
</feature>
<dbReference type="AlphaFoldDB" id="E0I7X4"/>
<dbReference type="EMBL" id="AEDD01000004">
    <property type="protein sequence ID" value="EFM11279.1"/>
    <property type="molecule type" value="Genomic_DNA"/>
</dbReference>
<evidence type="ECO:0000313" key="3">
    <source>
        <dbReference type="Proteomes" id="UP000005387"/>
    </source>
</evidence>
<gene>
    <name evidence="2" type="ORF">PaecuDRAFT_1725</name>
</gene>
<proteinExistence type="predicted"/>
<keyword evidence="3" id="KW-1185">Reference proteome</keyword>